<protein>
    <submittedName>
        <fullName evidence="3">Capsid protein 1</fullName>
    </submittedName>
</protein>
<dbReference type="InterPro" id="IPR038519">
    <property type="entry name" value="MCP_C_sf"/>
</dbReference>
<dbReference type="Gene3D" id="2.70.9.20">
    <property type="entry name" value="Major capsid protein Vp54"/>
    <property type="match status" value="1"/>
</dbReference>
<sequence>MAGQVQLLASGPQERFFTVDPDYSYFVKNFKKHSNFSTEFIDIDPPNEADFGKKVRFKIPQNQGDLLKTVSVKMTLPEIVETRSTMYIESVAHALIERVDLIVGDQVIQSLTSDYLQIYSEHNYTQTKQYALEKLIGKYPLRTSDKLVSEVVLQNSFNTGIIIHNTLGLNTDEDFFVDIPFYFYRHPELAIPLCAITKQEVEVEFTLRNAQDLVIKGDGTESILEETLKLKNFQLCAEVVFLDPVERIKVMNTPVDFLVTQIQQNTFEVGANVDESTLRLQFIHPVKELYFVIQREGATIFDYDNPDDYLGQSFSRYENLKQLTLTLDGEKIIDGDVGTVPFLKAVQGAIHHSKTQLIRRFYSYSFALQPEEWYPTGQINFSFIKDQILHLSLTTCPNKAREVRVYATSYNILRLREGTVEVLF</sequence>
<evidence type="ECO:0000313" key="3">
    <source>
        <dbReference type="EMBL" id="XAO13495.1"/>
    </source>
</evidence>
<dbReference type="Pfam" id="PF16903">
    <property type="entry name" value="Capsid_N"/>
    <property type="match status" value="1"/>
</dbReference>
<accession>A0AB38ZMC9</accession>
<dbReference type="SUPFAM" id="SSF49749">
    <property type="entry name" value="Group II dsDNA viruses VP"/>
    <property type="match status" value="2"/>
</dbReference>
<proteinExistence type="predicted"/>
<organism evidence="3">
    <name type="scientific">Mantoniella tinhauana virus 1</name>
    <dbReference type="NCBI Taxonomy" id="3111543"/>
    <lineage>
        <taxon>Viruses</taxon>
    </lineage>
</organism>
<feature type="domain" description="Major capsid protein N-terminal" evidence="2">
    <location>
        <begin position="24"/>
        <end position="243"/>
    </location>
</feature>
<name>A0AB38ZMC9_9VIRU</name>
<dbReference type="Gene3D" id="2.70.9.10">
    <property type="entry name" value="Adenovirus Type 2 Hexon, domain 4"/>
    <property type="match status" value="1"/>
</dbReference>
<evidence type="ECO:0000259" key="1">
    <source>
        <dbReference type="Pfam" id="PF04451"/>
    </source>
</evidence>
<reference evidence="3" key="1">
    <citation type="submission" date="2024-01" db="EMBL/GenBank/DDBJ databases">
        <title>Genomic and biogeographic characterisation of Mantoniella tinhauana virus 1, the first discovered Mantoniella-infecting prasinovirus.</title>
        <authorList>
            <person name="Rey Redondo E."/>
            <person name="Yung C.C.M."/>
        </authorList>
    </citation>
    <scope>NUCLEOTIDE SEQUENCE</scope>
    <source>
        <strain evidence="3">Lau Fau Shan</strain>
    </source>
</reference>
<dbReference type="Pfam" id="PF04451">
    <property type="entry name" value="Capsid_NCLDV"/>
    <property type="match status" value="1"/>
</dbReference>
<feature type="domain" description="Major capsid protein C-terminal" evidence="1">
    <location>
        <begin position="246"/>
        <end position="419"/>
    </location>
</feature>
<evidence type="ECO:0000259" key="2">
    <source>
        <dbReference type="Pfam" id="PF16903"/>
    </source>
</evidence>
<dbReference type="InterPro" id="IPR016112">
    <property type="entry name" value="VP_dsDNA_II"/>
</dbReference>
<dbReference type="EMBL" id="PP130629">
    <property type="protein sequence ID" value="XAO13495.1"/>
    <property type="molecule type" value="Genomic_DNA"/>
</dbReference>
<dbReference type="GO" id="GO:0005198">
    <property type="term" value="F:structural molecule activity"/>
    <property type="evidence" value="ECO:0007669"/>
    <property type="project" value="InterPro"/>
</dbReference>
<dbReference type="InterPro" id="IPR007542">
    <property type="entry name" value="MCP_C"/>
</dbReference>
<dbReference type="InterPro" id="IPR031654">
    <property type="entry name" value="Capsid_N"/>
</dbReference>